<proteinExistence type="predicted"/>
<name>A0A7S1KP04_9EUKA</name>
<dbReference type="GO" id="GO:0003743">
    <property type="term" value="F:translation initiation factor activity"/>
    <property type="evidence" value="ECO:0007669"/>
    <property type="project" value="InterPro"/>
</dbReference>
<protein>
    <submittedName>
        <fullName evidence="3">Uncharacterized protein</fullName>
    </submittedName>
</protein>
<evidence type="ECO:0000313" key="3">
    <source>
        <dbReference type="EMBL" id="CAD9080483.1"/>
    </source>
</evidence>
<dbReference type="PANTHER" id="PTHR10602">
    <property type="entry name" value="EUKARYOTIC TRANSLATION INITIATION FACTOR 2 SUBUNIT 1"/>
    <property type="match status" value="1"/>
</dbReference>
<dbReference type="PANTHER" id="PTHR10602:SF0">
    <property type="entry name" value="EUKARYOTIC TRANSLATION INITIATION FACTOR 2 SUBUNIT 1"/>
    <property type="match status" value="1"/>
</dbReference>
<dbReference type="InterPro" id="IPR024055">
    <property type="entry name" value="TIF2_asu_C"/>
</dbReference>
<dbReference type="Gene3D" id="3.30.70.1130">
    <property type="entry name" value="EIF_2_alpha"/>
    <property type="match status" value="1"/>
</dbReference>
<feature type="compositionally biased region" description="Basic and acidic residues" evidence="2">
    <location>
        <begin position="135"/>
        <end position="144"/>
    </location>
</feature>
<dbReference type="EMBL" id="HBGD01004485">
    <property type="protein sequence ID" value="CAD9080483.1"/>
    <property type="molecule type" value="Transcribed_RNA"/>
</dbReference>
<feature type="region of interest" description="Disordered" evidence="2">
    <location>
        <begin position="1"/>
        <end position="23"/>
    </location>
</feature>
<dbReference type="GO" id="GO:0003723">
    <property type="term" value="F:RNA binding"/>
    <property type="evidence" value="ECO:0007669"/>
    <property type="project" value="InterPro"/>
</dbReference>
<dbReference type="SUPFAM" id="SSF110993">
    <property type="entry name" value="eIF-2-alpha, C-terminal domain"/>
    <property type="match status" value="1"/>
</dbReference>
<dbReference type="Gene3D" id="2.40.50.140">
    <property type="entry name" value="Nucleic acid-binding proteins"/>
    <property type="match status" value="1"/>
</dbReference>
<dbReference type="Pfam" id="PF07541">
    <property type="entry name" value="EIF_2_alpha"/>
    <property type="match status" value="1"/>
</dbReference>
<dbReference type="SUPFAM" id="SSF50249">
    <property type="entry name" value="Nucleic acid-binding proteins"/>
    <property type="match status" value="1"/>
</dbReference>
<feature type="compositionally biased region" description="Low complexity" evidence="2">
    <location>
        <begin position="155"/>
        <end position="179"/>
    </location>
</feature>
<dbReference type="AlphaFoldDB" id="A0A7S1KP04"/>
<reference evidence="3" key="1">
    <citation type="submission" date="2021-01" db="EMBL/GenBank/DDBJ databases">
        <authorList>
            <person name="Corre E."/>
            <person name="Pelletier E."/>
            <person name="Niang G."/>
            <person name="Scheremetjew M."/>
            <person name="Finn R."/>
            <person name="Kale V."/>
            <person name="Holt S."/>
            <person name="Cochrane G."/>
            <person name="Meng A."/>
            <person name="Brown T."/>
            <person name="Cohen L."/>
        </authorList>
    </citation>
    <scope>NUCLEOTIDE SEQUENCE</scope>
    <source>
        <strain evidence="3">WS</strain>
    </source>
</reference>
<dbReference type="InterPro" id="IPR012340">
    <property type="entry name" value="NA-bd_OB-fold"/>
</dbReference>
<gene>
    <name evidence="3" type="ORF">PCOS0759_LOCUS3723</name>
</gene>
<organism evidence="3">
    <name type="scientific">Percolomonas cosmopolitus</name>
    <dbReference type="NCBI Taxonomy" id="63605"/>
    <lineage>
        <taxon>Eukaryota</taxon>
        <taxon>Discoba</taxon>
        <taxon>Heterolobosea</taxon>
        <taxon>Tetramitia</taxon>
        <taxon>Eutetramitia</taxon>
        <taxon>Percolomonadidae</taxon>
        <taxon>Percolomonas</taxon>
    </lineage>
</organism>
<accession>A0A7S1KP04</accession>
<keyword evidence="1" id="KW-0648">Protein biosynthesis</keyword>
<dbReference type="GO" id="GO:0033290">
    <property type="term" value="C:eukaryotic 48S preinitiation complex"/>
    <property type="evidence" value="ECO:0007669"/>
    <property type="project" value="TreeGrafter"/>
</dbReference>
<dbReference type="GO" id="GO:0043022">
    <property type="term" value="F:ribosome binding"/>
    <property type="evidence" value="ECO:0007669"/>
    <property type="project" value="TreeGrafter"/>
</dbReference>
<feature type="region of interest" description="Disordered" evidence="2">
    <location>
        <begin position="135"/>
        <end position="183"/>
    </location>
</feature>
<dbReference type="GO" id="GO:0005850">
    <property type="term" value="C:eukaryotic translation initiation factor 2 complex"/>
    <property type="evidence" value="ECO:0007669"/>
    <property type="project" value="TreeGrafter"/>
</dbReference>
<dbReference type="InterPro" id="IPR011488">
    <property type="entry name" value="TIF_2_asu"/>
</dbReference>
<sequence>MNRTDTGSAPVANGTSPPPPFYPPRTTLHEGEIVVVQVVSLNTYYAHCILLEYSHAPARILYSELSKRNFGGALSKLCKVGSRECCCVLSTSDPSGELNLSRKRVPREVQQQALQKYQKSRMVLRIMEDFVEEMHSKLKDRPQQKEQAPLGQGGAPSSHASAHPSTQSYTSSSASDETTPQTSDLKVLRNYLQQYFTNIVYPCHALYGHCWVAFKMCITDSTKRESIFATILNPQKPGWRDHTTNQLAHIKSVLFQCIKRRLKTRPTKMRCHIEVSSFSENGIDNVKEALLKAQNCDSDIQVNLIAHPVFALTCFAEDVHEGRKLLIHAMQCVKACIMQYAHSKFKCLQPPNRVDSRMDNTLNIIMQQLESENKEVDGDHEEEEAIEFELVA</sequence>
<evidence type="ECO:0000256" key="2">
    <source>
        <dbReference type="SAM" id="MobiDB-lite"/>
    </source>
</evidence>
<evidence type="ECO:0000256" key="1">
    <source>
        <dbReference type="ARBA" id="ARBA00022917"/>
    </source>
</evidence>